<keyword evidence="1" id="KW-0732">Signal</keyword>
<feature type="chain" id="PRO_5022767035" evidence="1">
    <location>
        <begin position="20"/>
        <end position="60"/>
    </location>
</feature>
<evidence type="ECO:0000256" key="1">
    <source>
        <dbReference type="SAM" id="SignalP"/>
    </source>
</evidence>
<proteinExistence type="predicted"/>
<name>A0A5C3Q7M1_9AGAR</name>
<dbReference type="EMBL" id="ML178850">
    <property type="protein sequence ID" value="TFK97167.1"/>
    <property type="molecule type" value="Genomic_DNA"/>
</dbReference>
<dbReference type="OrthoDB" id="3009117at2759"/>
<gene>
    <name evidence="2" type="ORF">BDV98DRAFT_575011</name>
</gene>
<dbReference type="AlphaFoldDB" id="A0A5C3Q7M1"/>
<evidence type="ECO:0000313" key="3">
    <source>
        <dbReference type="Proteomes" id="UP000305067"/>
    </source>
</evidence>
<organism evidence="2 3">
    <name type="scientific">Pterulicium gracile</name>
    <dbReference type="NCBI Taxonomy" id="1884261"/>
    <lineage>
        <taxon>Eukaryota</taxon>
        <taxon>Fungi</taxon>
        <taxon>Dikarya</taxon>
        <taxon>Basidiomycota</taxon>
        <taxon>Agaricomycotina</taxon>
        <taxon>Agaricomycetes</taxon>
        <taxon>Agaricomycetidae</taxon>
        <taxon>Agaricales</taxon>
        <taxon>Pleurotineae</taxon>
        <taxon>Pterulaceae</taxon>
        <taxon>Pterulicium</taxon>
    </lineage>
</organism>
<reference evidence="2 3" key="1">
    <citation type="journal article" date="2019" name="Nat. Ecol. Evol.">
        <title>Megaphylogeny resolves global patterns of mushroom evolution.</title>
        <authorList>
            <person name="Varga T."/>
            <person name="Krizsan K."/>
            <person name="Foldi C."/>
            <person name="Dima B."/>
            <person name="Sanchez-Garcia M."/>
            <person name="Sanchez-Ramirez S."/>
            <person name="Szollosi G.J."/>
            <person name="Szarkandi J.G."/>
            <person name="Papp V."/>
            <person name="Albert L."/>
            <person name="Andreopoulos W."/>
            <person name="Angelini C."/>
            <person name="Antonin V."/>
            <person name="Barry K.W."/>
            <person name="Bougher N.L."/>
            <person name="Buchanan P."/>
            <person name="Buyck B."/>
            <person name="Bense V."/>
            <person name="Catcheside P."/>
            <person name="Chovatia M."/>
            <person name="Cooper J."/>
            <person name="Damon W."/>
            <person name="Desjardin D."/>
            <person name="Finy P."/>
            <person name="Geml J."/>
            <person name="Haridas S."/>
            <person name="Hughes K."/>
            <person name="Justo A."/>
            <person name="Karasinski D."/>
            <person name="Kautmanova I."/>
            <person name="Kiss B."/>
            <person name="Kocsube S."/>
            <person name="Kotiranta H."/>
            <person name="LaButti K.M."/>
            <person name="Lechner B.E."/>
            <person name="Liimatainen K."/>
            <person name="Lipzen A."/>
            <person name="Lukacs Z."/>
            <person name="Mihaltcheva S."/>
            <person name="Morgado L.N."/>
            <person name="Niskanen T."/>
            <person name="Noordeloos M.E."/>
            <person name="Ohm R.A."/>
            <person name="Ortiz-Santana B."/>
            <person name="Ovrebo C."/>
            <person name="Racz N."/>
            <person name="Riley R."/>
            <person name="Savchenko A."/>
            <person name="Shiryaev A."/>
            <person name="Soop K."/>
            <person name="Spirin V."/>
            <person name="Szebenyi C."/>
            <person name="Tomsovsky M."/>
            <person name="Tulloss R.E."/>
            <person name="Uehling J."/>
            <person name="Grigoriev I.V."/>
            <person name="Vagvolgyi C."/>
            <person name="Papp T."/>
            <person name="Martin F.M."/>
            <person name="Miettinen O."/>
            <person name="Hibbett D.S."/>
            <person name="Nagy L.G."/>
        </authorList>
    </citation>
    <scope>NUCLEOTIDE SEQUENCE [LARGE SCALE GENOMIC DNA]</scope>
    <source>
        <strain evidence="2 3">CBS 309.79</strain>
    </source>
</reference>
<feature type="signal peptide" evidence="1">
    <location>
        <begin position="1"/>
        <end position="19"/>
    </location>
</feature>
<sequence length="60" mass="6245">MQFKLSALVFAALAAVAVASPTPQQGTNCKTIFFPNNCSSQGQVQCDGSGGIIVCCDRCF</sequence>
<evidence type="ECO:0000313" key="2">
    <source>
        <dbReference type="EMBL" id="TFK97167.1"/>
    </source>
</evidence>
<accession>A0A5C3Q7M1</accession>
<protein>
    <submittedName>
        <fullName evidence="2">Uncharacterized protein</fullName>
    </submittedName>
</protein>
<keyword evidence="3" id="KW-1185">Reference proteome</keyword>
<dbReference type="Proteomes" id="UP000305067">
    <property type="component" value="Unassembled WGS sequence"/>
</dbReference>